<sequence length="858" mass="95672">MQYILFVVMTAALFSLPPVSAEETQSQNSASLEAVEGCPALLEELKNAAMEEMEARVDKNREYAIQGEMCWMFIVDEADDYVMPTAAISGGSAAESATEYSETNVQVTGVDEADFIKNDGSYIYILAEGQFRIVDAWPPEQASEISAFEIEGMPKKLFVHEKRAFIYSSLDRIAQNDDYDDFYYFDDVDTECTYGYDCDFTGDGRELKITILDISDVTAPKRVRETRFSGSYLNSRRIGNAVYSVVIFPEPSIKGLKYWPDEAWDYSFCEGQHTDDEINALFDALKAENRKRILATDVSDWLPSMTDIRYNGDAPQENNTLLENCENFYQTTQKDGANFLSMISTEISGAASLNTTTVMGKPGAVYASSSALYVATRHSQQFVYSPWFFEDDIEEASTIHKFNLLNDPPAAQYIGSGVVKGRVLNQFSMDEFEGFFRIATTTGHLPDPKTHSTLSILEEKSNELVVVGQIDNIAPTEDIRSARFMGDKAYIVTFKKTDPLFVFDLSDPQHPKIAGELKIPGFSTYMHRLDDNHLLTIGYDADDQGDFALFQGIMLQIFDVSDMKNPLLAHKEVIGTRGSTSEAATNHLAFNYFGSKGLLAIPMTICEKGQNADGYGGSYGDFMSFSGLLVYKINAETGFDLVGGVPHIAPENEDNYRRACYNWWTDSNSYVKRSVFMDDYVYSVTEDTIKINSLSEMGKDIAVIYFAEKPECDAFHVDLCVVEPDCLSTNGQWGENACRLPLYSPARSLAAFTDLCTASYDALTGYLDLPCVNVAGVQNNANLSLSLPSPLQLKLSAIEPTEIKIASRGCEVAYDSNKDTVHVPCLNYLDTTYWVDFKVRQKVPFIMELIDLGNGVEF</sequence>
<dbReference type="EMBL" id="JAUCGM010000053">
    <property type="protein sequence ID" value="MDM8562085.1"/>
    <property type="molecule type" value="Genomic_DNA"/>
</dbReference>
<evidence type="ECO:0000256" key="1">
    <source>
        <dbReference type="SAM" id="SignalP"/>
    </source>
</evidence>
<reference evidence="2" key="1">
    <citation type="submission" date="2023-06" db="EMBL/GenBank/DDBJ databases">
        <title>Uncultivated large filamentous bacteria from sulfidic sediments reveal new species and different genomic features in energy metabolism and defense.</title>
        <authorList>
            <person name="Fonseca A."/>
        </authorList>
    </citation>
    <scope>NUCLEOTIDE SEQUENCE</scope>
    <source>
        <strain evidence="2">HSG4</strain>
    </source>
</reference>
<dbReference type="InterPro" id="IPR019198">
    <property type="entry name" value="Beta_propeller_containing"/>
</dbReference>
<protein>
    <submittedName>
        <fullName evidence="2">Beta-propeller domain-containing protein</fullName>
    </submittedName>
</protein>
<gene>
    <name evidence="2" type="ORF">QUF54_01905</name>
</gene>
<evidence type="ECO:0000313" key="3">
    <source>
        <dbReference type="Proteomes" id="UP001171945"/>
    </source>
</evidence>
<keyword evidence="3" id="KW-1185">Reference proteome</keyword>
<keyword evidence="1" id="KW-0732">Signal</keyword>
<organism evidence="2 3">
    <name type="scientific">Candidatus Marithioploca araucensis</name>
    <dbReference type="NCBI Taxonomy" id="70273"/>
    <lineage>
        <taxon>Bacteria</taxon>
        <taxon>Pseudomonadati</taxon>
        <taxon>Pseudomonadota</taxon>
        <taxon>Gammaproteobacteria</taxon>
        <taxon>Thiotrichales</taxon>
        <taxon>Thiotrichaceae</taxon>
        <taxon>Candidatus Marithioploca</taxon>
    </lineage>
</organism>
<feature type="signal peptide" evidence="1">
    <location>
        <begin position="1"/>
        <end position="21"/>
    </location>
</feature>
<accession>A0ABT7VR02</accession>
<name>A0ABT7VR02_9GAMM</name>
<dbReference type="Pfam" id="PF09826">
    <property type="entry name" value="Beta_propel"/>
    <property type="match status" value="1"/>
</dbReference>
<proteinExistence type="predicted"/>
<feature type="chain" id="PRO_5045644499" evidence="1">
    <location>
        <begin position="22"/>
        <end position="858"/>
    </location>
</feature>
<evidence type="ECO:0000313" key="2">
    <source>
        <dbReference type="EMBL" id="MDM8562085.1"/>
    </source>
</evidence>
<comment type="caution">
    <text evidence="2">The sequence shown here is derived from an EMBL/GenBank/DDBJ whole genome shotgun (WGS) entry which is preliminary data.</text>
</comment>
<dbReference type="Proteomes" id="UP001171945">
    <property type="component" value="Unassembled WGS sequence"/>
</dbReference>